<dbReference type="InterPro" id="IPR033116">
    <property type="entry name" value="TRYPSIN_SER"/>
</dbReference>
<dbReference type="SUPFAM" id="SSF50494">
    <property type="entry name" value="Trypsin-like serine proteases"/>
    <property type="match status" value="1"/>
</dbReference>
<dbReference type="PROSITE" id="PS00135">
    <property type="entry name" value="TRYPSIN_SER"/>
    <property type="match status" value="1"/>
</dbReference>
<comment type="caution">
    <text evidence="11">The sequence shown here is derived from an EMBL/GenBank/DDBJ whole genome shotgun (WGS) entry which is preliminary data.</text>
</comment>
<dbReference type="InterPro" id="IPR001254">
    <property type="entry name" value="Trypsin_dom"/>
</dbReference>
<name>A0A8S4G6R0_PLUXY</name>
<dbReference type="Proteomes" id="UP000653454">
    <property type="component" value="Unassembled WGS sequence"/>
</dbReference>
<dbReference type="FunFam" id="2.40.10.10:FF:000077">
    <property type="entry name" value="Predicted protein"/>
    <property type="match status" value="1"/>
</dbReference>
<dbReference type="PANTHER" id="PTHR24252">
    <property type="entry name" value="ACROSIN-RELATED"/>
    <property type="match status" value="1"/>
</dbReference>
<evidence type="ECO:0000256" key="1">
    <source>
        <dbReference type="ARBA" id="ARBA00007664"/>
    </source>
</evidence>
<sequence>MITTILSAALLSASILKGDPDVLDQTLDLNYTGLAGQAELNKNDVLSFLNQRDIREQYQILHETLLSKLVAEADSTRRIVRGRNTSIAAVPWQASLRRRGRPICGASVITPQWLITAAHCLLSARPSELTVRLGSSWKSHGGQLYDVKECFVHPRYNAHSKQHDVGLMQLYATLRFSASVMPIRLVDEGIRILAGRPAVVSGWGRLQEKGTGTQFLQSTWIPSIAMKQCRRSGLARSSIDPSSMFCAGSFEHGSPDACQGDSGGPMVMDGVLVGVVSWGLGCARGNFPGVYTRLAQPAVSAWVHQHIGRQGAASGQGEEL</sequence>
<evidence type="ECO:0000256" key="7">
    <source>
        <dbReference type="ARBA" id="ARBA00023157"/>
    </source>
</evidence>
<evidence type="ECO:0000256" key="2">
    <source>
        <dbReference type="ARBA" id="ARBA00022670"/>
    </source>
</evidence>
<comment type="similarity">
    <text evidence="1">Belongs to the peptidase S1 family.</text>
</comment>
<dbReference type="PROSITE" id="PS50240">
    <property type="entry name" value="TRYPSIN_DOM"/>
    <property type="match status" value="1"/>
</dbReference>
<evidence type="ECO:0000256" key="5">
    <source>
        <dbReference type="ARBA" id="ARBA00022825"/>
    </source>
</evidence>
<evidence type="ECO:0000259" key="10">
    <source>
        <dbReference type="PROSITE" id="PS50240"/>
    </source>
</evidence>
<keyword evidence="6" id="KW-0865">Zymogen</keyword>
<evidence type="ECO:0000256" key="9">
    <source>
        <dbReference type="SAM" id="SignalP"/>
    </source>
</evidence>
<keyword evidence="5 8" id="KW-0720">Serine protease</keyword>
<feature type="domain" description="Peptidase S1" evidence="10">
    <location>
        <begin position="79"/>
        <end position="308"/>
    </location>
</feature>
<dbReference type="InterPro" id="IPR043504">
    <property type="entry name" value="Peptidase_S1_PA_chymotrypsin"/>
</dbReference>
<reference evidence="11" key="1">
    <citation type="submission" date="2020-11" db="EMBL/GenBank/DDBJ databases">
        <authorList>
            <person name="Whiteford S."/>
        </authorList>
    </citation>
    <scope>NUCLEOTIDE SEQUENCE</scope>
</reference>
<evidence type="ECO:0000313" key="11">
    <source>
        <dbReference type="EMBL" id="CAG9135297.1"/>
    </source>
</evidence>
<dbReference type="InterPro" id="IPR001314">
    <property type="entry name" value="Peptidase_S1A"/>
</dbReference>
<feature type="chain" id="PRO_5035863925" evidence="9">
    <location>
        <begin position="19"/>
        <end position="320"/>
    </location>
</feature>
<evidence type="ECO:0000256" key="6">
    <source>
        <dbReference type="ARBA" id="ARBA00023145"/>
    </source>
</evidence>
<dbReference type="PRINTS" id="PR00722">
    <property type="entry name" value="CHYMOTRYPSIN"/>
</dbReference>
<dbReference type="Pfam" id="PF00089">
    <property type="entry name" value="Trypsin"/>
    <property type="match status" value="1"/>
</dbReference>
<protein>
    <submittedName>
        <fullName evidence="11">(diamondback moth) hypothetical protein</fullName>
    </submittedName>
</protein>
<feature type="signal peptide" evidence="9">
    <location>
        <begin position="1"/>
        <end position="18"/>
    </location>
</feature>
<evidence type="ECO:0000256" key="8">
    <source>
        <dbReference type="RuleBase" id="RU363034"/>
    </source>
</evidence>
<dbReference type="InterPro" id="IPR018114">
    <property type="entry name" value="TRYPSIN_HIS"/>
</dbReference>
<dbReference type="SMART" id="SM00020">
    <property type="entry name" value="Tryp_SPc"/>
    <property type="match status" value="1"/>
</dbReference>
<dbReference type="GO" id="GO:0004252">
    <property type="term" value="F:serine-type endopeptidase activity"/>
    <property type="evidence" value="ECO:0007669"/>
    <property type="project" value="InterPro"/>
</dbReference>
<dbReference type="PROSITE" id="PS00134">
    <property type="entry name" value="TRYPSIN_HIS"/>
    <property type="match status" value="1"/>
</dbReference>
<keyword evidence="7" id="KW-1015">Disulfide bond</keyword>
<dbReference type="AlphaFoldDB" id="A0A8S4G6R0"/>
<proteinExistence type="inferred from homology"/>
<evidence type="ECO:0000256" key="4">
    <source>
        <dbReference type="ARBA" id="ARBA00022801"/>
    </source>
</evidence>
<evidence type="ECO:0000256" key="3">
    <source>
        <dbReference type="ARBA" id="ARBA00022729"/>
    </source>
</evidence>
<keyword evidence="4 8" id="KW-0378">Hydrolase</keyword>
<keyword evidence="3 9" id="KW-0732">Signal</keyword>
<keyword evidence="12" id="KW-1185">Reference proteome</keyword>
<accession>A0A8S4G6R0</accession>
<gene>
    <name evidence="11" type="ORF">PLXY2_LOCUS13567</name>
</gene>
<organism evidence="11 12">
    <name type="scientific">Plutella xylostella</name>
    <name type="common">Diamondback moth</name>
    <name type="synonym">Plutella maculipennis</name>
    <dbReference type="NCBI Taxonomy" id="51655"/>
    <lineage>
        <taxon>Eukaryota</taxon>
        <taxon>Metazoa</taxon>
        <taxon>Ecdysozoa</taxon>
        <taxon>Arthropoda</taxon>
        <taxon>Hexapoda</taxon>
        <taxon>Insecta</taxon>
        <taxon>Pterygota</taxon>
        <taxon>Neoptera</taxon>
        <taxon>Endopterygota</taxon>
        <taxon>Lepidoptera</taxon>
        <taxon>Glossata</taxon>
        <taxon>Ditrysia</taxon>
        <taxon>Yponomeutoidea</taxon>
        <taxon>Plutellidae</taxon>
        <taxon>Plutella</taxon>
    </lineage>
</organism>
<dbReference type="GO" id="GO:0006508">
    <property type="term" value="P:proteolysis"/>
    <property type="evidence" value="ECO:0007669"/>
    <property type="project" value="UniProtKB-KW"/>
</dbReference>
<dbReference type="PANTHER" id="PTHR24252:SF17">
    <property type="entry name" value="SUPPRESSOR OF TUMORIGENICITY 14 PROTEIN HOMOLOG-RELATED"/>
    <property type="match status" value="1"/>
</dbReference>
<keyword evidence="2 8" id="KW-0645">Protease</keyword>
<dbReference type="InterPro" id="IPR009003">
    <property type="entry name" value="Peptidase_S1_PA"/>
</dbReference>
<dbReference type="CDD" id="cd00190">
    <property type="entry name" value="Tryp_SPc"/>
    <property type="match status" value="1"/>
</dbReference>
<dbReference type="Gene3D" id="2.40.10.10">
    <property type="entry name" value="Trypsin-like serine proteases"/>
    <property type="match status" value="1"/>
</dbReference>
<dbReference type="EMBL" id="CAJHNJ030000099">
    <property type="protein sequence ID" value="CAG9135297.1"/>
    <property type="molecule type" value="Genomic_DNA"/>
</dbReference>
<evidence type="ECO:0000313" key="12">
    <source>
        <dbReference type="Proteomes" id="UP000653454"/>
    </source>
</evidence>